<keyword evidence="2" id="KW-0805">Transcription regulation</keyword>
<organism evidence="8 9">
    <name type="scientific">Hydrogenophaga laconesensis</name>
    <dbReference type="NCBI Taxonomy" id="1805971"/>
    <lineage>
        <taxon>Bacteria</taxon>
        <taxon>Pseudomonadati</taxon>
        <taxon>Pseudomonadota</taxon>
        <taxon>Betaproteobacteria</taxon>
        <taxon>Burkholderiales</taxon>
        <taxon>Comamonadaceae</taxon>
        <taxon>Hydrogenophaga</taxon>
    </lineage>
</organism>
<evidence type="ECO:0000256" key="5">
    <source>
        <dbReference type="PROSITE-ProRule" id="PRU00169"/>
    </source>
</evidence>
<dbReference type="Gene3D" id="1.10.10.10">
    <property type="entry name" value="Winged helix-like DNA-binding domain superfamily/Winged helix DNA-binding domain"/>
    <property type="match status" value="1"/>
</dbReference>
<evidence type="ECO:0000256" key="4">
    <source>
        <dbReference type="ARBA" id="ARBA00023163"/>
    </source>
</evidence>
<evidence type="ECO:0000313" key="8">
    <source>
        <dbReference type="EMBL" id="MDR7096703.1"/>
    </source>
</evidence>
<dbReference type="PANTHER" id="PTHR43214">
    <property type="entry name" value="TWO-COMPONENT RESPONSE REGULATOR"/>
    <property type="match status" value="1"/>
</dbReference>
<dbReference type="CDD" id="cd06170">
    <property type="entry name" value="LuxR_C_like"/>
    <property type="match status" value="1"/>
</dbReference>
<protein>
    <submittedName>
        <fullName evidence="8">DNA-binding NarL/FixJ family response regulator</fullName>
    </submittedName>
</protein>
<sequence length="228" mass="24805">MNTPVPASAAAASAPFEILVIEDHPMMIHSIHASVQALRPDVHANAGVMTVCTLAQARKRFLRRDPPALIITDLNLPDSRGLDTLRTLRALAPGVPVIVFSAADERTTERAALELGAGAFVSKSALPQRFLQKIRPFLMNHMPATAPAASAGACHAPHPIEQLTERQRTVLAEAAAGHRDREIALRMKIGEQTVRTHLSVIYQRLGVQNRTQASMQYMAWAKAHDVVV</sequence>
<dbReference type="SUPFAM" id="SSF52172">
    <property type="entry name" value="CheY-like"/>
    <property type="match status" value="1"/>
</dbReference>
<dbReference type="PRINTS" id="PR00038">
    <property type="entry name" value="HTHLUXR"/>
</dbReference>
<keyword evidence="1 5" id="KW-0597">Phosphoprotein</keyword>
<evidence type="ECO:0000256" key="3">
    <source>
        <dbReference type="ARBA" id="ARBA00023125"/>
    </source>
</evidence>
<dbReference type="CDD" id="cd17535">
    <property type="entry name" value="REC_NarL-like"/>
    <property type="match status" value="1"/>
</dbReference>
<dbReference type="InterPro" id="IPR000792">
    <property type="entry name" value="Tscrpt_reg_LuxR_C"/>
</dbReference>
<evidence type="ECO:0000256" key="2">
    <source>
        <dbReference type="ARBA" id="ARBA00023015"/>
    </source>
</evidence>
<reference evidence="8 9" key="1">
    <citation type="submission" date="2023-07" db="EMBL/GenBank/DDBJ databases">
        <title>Sorghum-associated microbial communities from plants grown in Nebraska, USA.</title>
        <authorList>
            <person name="Schachtman D."/>
        </authorList>
    </citation>
    <scope>NUCLEOTIDE SEQUENCE [LARGE SCALE GENOMIC DNA]</scope>
    <source>
        <strain evidence="8 9">BE240</strain>
    </source>
</reference>
<dbReference type="InterPro" id="IPR036388">
    <property type="entry name" value="WH-like_DNA-bd_sf"/>
</dbReference>
<dbReference type="PROSITE" id="PS50110">
    <property type="entry name" value="RESPONSE_REGULATORY"/>
    <property type="match status" value="1"/>
</dbReference>
<feature type="modified residue" description="4-aspartylphosphate" evidence="5">
    <location>
        <position position="73"/>
    </location>
</feature>
<evidence type="ECO:0000259" key="7">
    <source>
        <dbReference type="PROSITE" id="PS50110"/>
    </source>
</evidence>
<dbReference type="RefSeq" id="WP_204735368.1">
    <property type="nucleotide sequence ID" value="NZ_JAVDWE010000015.1"/>
</dbReference>
<dbReference type="InterPro" id="IPR001789">
    <property type="entry name" value="Sig_transdc_resp-reg_receiver"/>
</dbReference>
<evidence type="ECO:0000259" key="6">
    <source>
        <dbReference type="PROSITE" id="PS50043"/>
    </source>
</evidence>
<dbReference type="Pfam" id="PF00072">
    <property type="entry name" value="Response_reg"/>
    <property type="match status" value="1"/>
</dbReference>
<keyword evidence="4" id="KW-0804">Transcription</keyword>
<dbReference type="SMART" id="SM00448">
    <property type="entry name" value="REC"/>
    <property type="match status" value="1"/>
</dbReference>
<dbReference type="EMBL" id="JAVDWE010000015">
    <property type="protein sequence ID" value="MDR7096703.1"/>
    <property type="molecule type" value="Genomic_DNA"/>
</dbReference>
<dbReference type="Proteomes" id="UP001265550">
    <property type="component" value="Unassembled WGS sequence"/>
</dbReference>
<gene>
    <name evidence="8" type="ORF">J2X09_004460</name>
</gene>
<keyword evidence="3 8" id="KW-0238">DNA-binding</keyword>
<proteinExistence type="predicted"/>
<feature type="domain" description="HTH luxR-type" evidence="6">
    <location>
        <begin position="156"/>
        <end position="225"/>
    </location>
</feature>
<dbReference type="PANTHER" id="PTHR43214:SF41">
    <property type="entry name" value="NITRATE_NITRITE RESPONSE REGULATOR PROTEIN NARP"/>
    <property type="match status" value="1"/>
</dbReference>
<dbReference type="InterPro" id="IPR011006">
    <property type="entry name" value="CheY-like_superfamily"/>
</dbReference>
<evidence type="ECO:0000256" key="1">
    <source>
        <dbReference type="ARBA" id="ARBA00022553"/>
    </source>
</evidence>
<accession>A0ABU1VHQ9</accession>
<dbReference type="Pfam" id="PF00196">
    <property type="entry name" value="GerE"/>
    <property type="match status" value="1"/>
</dbReference>
<comment type="caution">
    <text evidence="8">The sequence shown here is derived from an EMBL/GenBank/DDBJ whole genome shotgun (WGS) entry which is preliminary data.</text>
</comment>
<name>A0ABU1VHQ9_9BURK</name>
<evidence type="ECO:0000313" key="9">
    <source>
        <dbReference type="Proteomes" id="UP001265550"/>
    </source>
</evidence>
<dbReference type="SUPFAM" id="SSF46894">
    <property type="entry name" value="C-terminal effector domain of the bipartite response regulators"/>
    <property type="match status" value="1"/>
</dbReference>
<keyword evidence="9" id="KW-1185">Reference proteome</keyword>
<feature type="domain" description="Response regulatory" evidence="7">
    <location>
        <begin position="17"/>
        <end position="138"/>
    </location>
</feature>
<dbReference type="InterPro" id="IPR058245">
    <property type="entry name" value="NreC/VraR/RcsB-like_REC"/>
</dbReference>
<dbReference type="GO" id="GO:0003677">
    <property type="term" value="F:DNA binding"/>
    <property type="evidence" value="ECO:0007669"/>
    <property type="project" value="UniProtKB-KW"/>
</dbReference>
<dbReference type="InterPro" id="IPR016032">
    <property type="entry name" value="Sig_transdc_resp-reg_C-effctor"/>
</dbReference>
<dbReference type="InterPro" id="IPR039420">
    <property type="entry name" value="WalR-like"/>
</dbReference>
<dbReference type="Gene3D" id="3.40.50.2300">
    <property type="match status" value="1"/>
</dbReference>
<dbReference type="PROSITE" id="PS50043">
    <property type="entry name" value="HTH_LUXR_2"/>
    <property type="match status" value="1"/>
</dbReference>
<dbReference type="SMART" id="SM00421">
    <property type="entry name" value="HTH_LUXR"/>
    <property type="match status" value="1"/>
</dbReference>